<reference evidence="1 2" key="1">
    <citation type="submission" date="2018-11" db="EMBL/GenBank/DDBJ databases">
        <authorList>
            <person name="Mardanov A.V."/>
            <person name="Ravin N.V."/>
            <person name="Dedysh S.N."/>
        </authorList>
    </citation>
    <scope>NUCLEOTIDE SEQUENCE [LARGE SCALE GENOMIC DNA]</scope>
    <source>
        <strain evidence="1 2">AF10</strain>
    </source>
</reference>
<protein>
    <submittedName>
        <fullName evidence="1">Uncharacterized protein</fullName>
    </submittedName>
</protein>
<dbReference type="AlphaFoldDB" id="A0A4Q0SWC5"/>
<gene>
    <name evidence="1" type="ORF">GRAN_5282</name>
</gene>
<dbReference type="Proteomes" id="UP000289437">
    <property type="component" value="Unassembled WGS sequence"/>
</dbReference>
<dbReference type="EMBL" id="RDSM01000009">
    <property type="protein sequence ID" value="RXH53719.1"/>
    <property type="molecule type" value="Genomic_DNA"/>
</dbReference>
<proteinExistence type="predicted"/>
<organism evidence="1 2">
    <name type="scientific">Granulicella sibirica</name>
    <dbReference type="NCBI Taxonomy" id="2479048"/>
    <lineage>
        <taxon>Bacteria</taxon>
        <taxon>Pseudomonadati</taxon>
        <taxon>Acidobacteriota</taxon>
        <taxon>Terriglobia</taxon>
        <taxon>Terriglobales</taxon>
        <taxon>Acidobacteriaceae</taxon>
        <taxon>Granulicella</taxon>
    </lineage>
</organism>
<sequence length="47" mass="5373">MLSENVEIEHPNAPEGFVLMLGRDTLIRHLIDTKLKPTIEHTQAQHV</sequence>
<comment type="caution">
    <text evidence="1">The sequence shown here is derived from an EMBL/GenBank/DDBJ whole genome shotgun (WGS) entry which is preliminary data.</text>
</comment>
<keyword evidence="2" id="KW-1185">Reference proteome</keyword>
<reference evidence="2" key="2">
    <citation type="submission" date="2019-02" db="EMBL/GenBank/DDBJ databases">
        <title>Granulicella sibirica sp. nov., a psychrotolerant acidobacterium isolated from an organic soil layer in forested tundra, West Siberia.</title>
        <authorList>
            <person name="Oshkin I.Y."/>
            <person name="Kulichevskaya I.S."/>
            <person name="Rijpstra W.I.C."/>
            <person name="Sinninghe Damste J.S."/>
            <person name="Rakitin A.L."/>
            <person name="Ravin N.V."/>
            <person name="Dedysh S.N."/>
        </authorList>
    </citation>
    <scope>NUCLEOTIDE SEQUENCE [LARGE SCALE GENOMIC DNA]</scope>
    <source>
        <strain evidence="2">AF10</strain>
    </source>
</reference>
<name>A0A4Q0SWC5_9BACT</name>
<accession>A0A4Q0SWC5</accession>
<evidence type="ECO:0000313" key="2">
    <source>
        <dbReference type="Proteomes" id="UP000289437"/>
    </source>
</evidence>
<evidence type="ECO:0000313" key="1">
    <source>
        <dbReference type="EMBL" id="RXH53719.1"/>
    </source>
</evidence>